<evidence type="ECO:0000313" key="4">
    <source>
        <dbReference type="Proteomes" id="UP001550628"/>
    </source>
</evidence>
<gene>
    <name evidence="3" type="ORF">ABZ510_20965</name>
</gene>
<feature type="transmembrane region" description="Helical" evidence="2">
    <location>
        <begin position="96"/>
        <end position="119"/>
    </location>
</feature>
<evidence type="ECO:0000313" key="3">
    <source>
        <dbReference type="EMBL" id="MEU1954324.1"/>
    </source>
</evidence>
<feature type="transmembrane region" description="Helical" evidence="2">
    <location>
        <begin position="15"/>
        <end position="37"/>
    </location>
</feature>
<dbReference type="Proteomes" id="UP001550628">
    <property type="component" value="Unassembled WGS sequence"/>
</dbReference>
<keyword evidence="2" id="KW-0472">Membrane</keyword>
<keyword evidence="4" id="KW-1185">Reference proteome</keyword>
<dbReference type="GeneID" id="96244034"/>
<name>A0ABV2WTX7_9NOCA</name>
<sequence>MAGWNRAGTRREVRAALVLLLAVIVVSVLVGALWGLLAPTERVLVVEPGRGAALVGESLHRFDATALFVGAGAVTGFLSAVAAWRWRRMRGPLQCAGLLLGSVAGAWAMAWFGNMVVTWDNSRPEDPPVGQIVALPVELGTQLALVVQPLLAGLVILLLAGLSPAEDLGTGFASAFGDSRPQPYADPEFDDVAYRPGPPGAAPFADPARAGARTGFGGEAGGEPPAAPPSPQS</sequence>
<feature type="compositionally biased region" description="Low complexity" evidence="1">
    <location>
        <begin position="202"/>
        <end position="213"/>
    </location>
</feature>
<keyword evidence="2" id="KW-0812">Transmembrane</keyword>
<accession>A0ABV2WTX7</accession>
<comment type="caution">
    <text evidence="3">The sequence shown here is derived from an EMBL/GenBank/DDBJ whole genome shotgun (WGS) entry which is preliminary data.</text>
</comment>
<proteinExistence type="predicted"/>
<dbReference type="InterPro" id="IPR021213">
    <property type="entry name" value="DUF2567"/>
</dbReference>
<keyword evidence="2" id="KW-1133">Transmembrane helix</keyword>
<dbReference type="Pfam" id="PF10821">
    <property type="entry name" value="DUF2567"/>
    <property type="match status" value="1"/>
</dbReference>
<feature type="transmembrane region" description="Helical" evidence="2">
    <location>
        <begin position="139"/>
        <end position="162"/>
    </location>
</feature>
<evidence type="ECO:0000256" key="2">
    <source>
        <dbReference type="SAM" id="Phobius"/>
    </source>
</evidence>
<organism evidence="3 4">
    <name type="scientific">Nocardia rhamnosiphila</name>
    <dbReference type="NCBI Taxonomy" id="426716"/>
    <lineage>
        <taxon>Bacteria</taxon>
        <taxon>Bacillati</taxon>
        <taxon>Actinomycetota</taxon>
        <taxon>Actinomycetes</taxon>
        <taxon>Mycobacteriales</taxon>
        <taxon>Nocardiaceae</taxon>
        <taxon>Nocardia</taxon>
    </lineage>
</organism>
<feature type="transmembrane region" description="Helical" evidence="2">
    <location>
        <begin position="64"/>
        <end position="84"/>
    </location>
</feature>
<evidence type="ECO:0000256" key="1">
    <source>
        <dbReference type="SAM" id="MobiDB-lite"/>
    </source>
</evidence>
<dbReference type="RefSeq" id="WP_063834191.1">
    <property type="nucleotide sequence ID" value="NZ_JBEYBD010000005.1"/>
</dbReference>
<dbReference type="EMBL" id="JBEYBF010000014">
    <property type="protein sequence ID" value="MEU1954324.1"/>
    <property type="molecule type" value="Genomic_DNA"/>
</dbReference>
<protein>
    <submittedName>
        <fullName evidence="3">DUF2567 domain-containing protein</fullName>
    </submittedName>
</protein>
<feature type="region of interest" description="Disordered" evidence="1">
    <location>
        <begin position="179"/>
        <end position="233"/>
    </location>
</feature>
<reference evidence="3 4" key="1">
    <citation type="submission" date="2024-06" db="EMBL/GenBank/DDBJ databases">
        <title>The Natural Products Discovery Center: Release of the First 8490 Sequenced Strains for Exploring Actinobacteria Biosynthetic Diversity.</title>
        <authorList>
            <person name="Kalkreuter E."/>
            <person name="Kautsar S.A."/>
            <person name="Yang D."/>
            <person name="Bader C.D."/>
            <person name="Teijaro C.N."/>
            <person name="Fluegel L."/>
            <person name="Davis C.M."/>
            <person name="Simpson J.R."/>
            <person name="Lauterbach L."/>
            <person name="Steele A.D."/>
            <person name="Gui C."/>
            <person name="Meng S."/>
            <person name="Li G."/>
            <person name="Viehrig K."/>
            <person name="Ye F."/>
            <person name="Su P."/>
            <person name="Kiefer A.F."/>
            <person name="Nichols A."/>
            <person name="Cepeda A.J."/>
            <person name="Yan W."/>
            <person name="Fan B."/>
            <person name="Jiang Y."/>
            <person name="Adhikari A."/>
            <person name="Zheng C.-J."/>
            <person name="Schuster L."/>
            <person name="Cowan T.M."/>
            <person name="Smanski M.J."/>
            <person name="Chevrette M.G."/>
            <person name="De Carvalho L.P.S."/>
            <person name="Shen B."/>
        </authorList>
    </citation>
    <scope>NUCLEOTIDE SEQUENCE [LARGE SCALE GENOMIC DNA]</scope>
    <source>
        <strain evidence="3 4">NPDC019708</strain>
    </source>
</reference>